<accession>A0AAV5SHP5</accession>
<feature type="transmembrane region" description="Helical" evidence="1">
    <location>
        <begin position="50"/>
        <end position="71"/>
    </location>
</feature>
<keyword evidence="1" id="KW-0472">Membrane</keyword>
<feature type="non-terminal residue" evidence="2">
    <location>
        <position position="110"/>
    </location>
</feature>
<name>A0AAV5SHP5_9BILA</name>
<dbReference type="Proteomes" id="UP001432027">
    <property type="component" value="Unassembled WGS sequence"/>
</dbReference>
<protein>
    <recommendedName>
        <fullName evidence="4">G protein-coupled receptor</fullName>
    </recommendedName>
</protein>
<dbReference type="AlphaFoldDB" id="A0AAV5SHP5"/>
<keyword evidence="3" id="KW-1185">Reference proteome</keyword>
<evidence type="ECO:0000313" key="3">
    <source>
        <dbReference type="Proteomes" id="UP001432027"/>
    </source>
</evidence>
<feature type="transmembrane region" description="Helical" evidence="1">
    <location>
        <begin position="83"/>
        <end position="105"/>
    </location>
</feature>
<evidence type="ECO:0008006" key="4">
    <source>
        <dbReference type="Google" id="ProtNLM"/>
    </source>
</evidence>
<feature type="transmembrane region" description="Helical" evidence="1">
    <location>
        <begin position="20"/>
        <end position="38"/>
    </location>
</feature>
<keyword evidence="1" id="KW-1133">Transmembrane helix</keyword>
<evidence type="ECO:0000313" key="2">
    <source>
        <dbReference type="EMBL" id="GMS82831.1"/>
    </source>
</evidence>
<dbReference type="EMBL" id="BTSX01000002">
    <property type="protein sequence ID" value="GMS82831.1"/>
    <property type="molecule type" value="Genomic_DNA"/>
</dbReference>
<reference evidence="2" key="1">
    <citation type="submission" date="2023-10" db="EMBL/GenBank/DDBJ databases">
        <title>Genome assembly of Pristionchus species.</title>
        <authorList>
            <person name="Yoshida K."/>
            <person name="Sommer R.J."/>
        </authorList>
    </citation>
    <scope>NUCLEOTIDE SEQUENCE</scope>
    <source>
        <strain evidence="2">RS0144</strain>
    </source>
</reference>
<sequence length="110" mass="12677">MNTTELGRDFQSAVILSQHIYGSMFLVINAFLCILVVSDKDRRGKSYRKYLFCLQLFSSIADVELHIYSPFVQANCRVAYADSILMLYFACIAEIGASYFLCVYYRRNVI</sequence>
<gene>
    <name evidence="2" type="ORF">PENTCL1PPCAC_5006</name>
</gene>
<evidence type="ECO:0000256" key="1">
    <source>
        <dbReference type="SAM" id="Phobius"/>
    </source>
</evidence>
<comment type="caution">
    <text evidence="2">The sequence shown here is derived from an EMBL/GenBank/DDBJ whole genome shotgun (WGS) entry which is preliminary data.</text>
</comment>
<keyword evidence="1" id="KW-0812">Transmembrane</keyword>
<proteinExistence type="predicted"/>
<organism evidence="2 3">
    <name type="scientific">Pristionchus entomophagus</name>
    <dbReference type="NCBI Taxonomy" id="358040"/>
    <lineage>
        <taxon>Eukaryota</taxon>
        <taxon>Metazoa</taxon>
        <taxon>Ecdysozoa</taxon>
        <taxon>Nematoda</taxon>
        <taxon>Chromadorea</taxon>
        <taxon>Rhabditida</taxon>
        <taxon>Rhabditina</taxon>
        <taxon>Diplogasteromorpha</taxon>
        <taxon>Diplogasteroidea</taxon>
        <taxon>Neodiplogasteridae</taxon>
        <taxon>Pristionchus</taxon>
    </lineage>
</organism>